<dbReference type="Pfam" id="PF20152">
    <property type="entry name" value="DUF6534"/>
    <property type="match status" value="1"/>
</dbReference>
<feature type="transmembrane region" description="Helical" evidence="2">
    <location>
        <begin position="90"/>
        <end position="113"/>
    </location>
</feature>
<accession>A0A369K914</accession>
<dbReference type="PANTHER" id="PTHR40465">
    <property type="entry name" value="CHROMOSOME 1, WHOLE GENOME SHOTGUN SEQUENCE"/>
    <property type="match status" value="1"/>
</dbReference>
<dbReference type="PANTHER" id="PTHR40465:SF1">
    <property type="entry name" value="DUF6534 DOMAIN-CONTAINING PROTEIN"/>
    <property type="match status" value="1"/>
</dbReference>
<dbReference type="EMBL" id="LUEZ02000009">
    <property type="protein sequence ID" value="RDB29940.1"/>
    <property type="molecule type" value="Genomic_DNA"/>
</dbReference>
<organism evidence="4 5">
    <name type="scientific">Hypsizygus marmoreus</name>
    <name type="common">White beech mushroom</name>
    <name type="synonym">Agaricus marmoreus</name>
    <dbReference type="NCBI Taxonomy" id="39966"/>
    <lineage>
        <taxon>Eukaryota</taxon>
        <taxon>Fungi</taxon>
        <taxon>Dikarya</taxon>
        <taxon>Basidiomycota</taxon>
        <taxon>Agaricomycotina</taxon>
        <taxon>Agaricomycetes</taxon>
        <taxon>Agaricomycetidae</taxon>
        <taxon>Agaricales</taxon>
        <taxon>Tricholomatineae</taxon>
        <taxon>Lyophyllaceae</taxon>
        <taxon>Hypsizygus</taxon>
    </lineage>
</organism>
<feature type="domain" description="DUF6534" evidence="3">
    <location>
        <begin position="172"/>
        <end position="259"/>
    </location>
</feature>
<dbReference type="Proteomes" id="UP000076154">
    <property type="component" value="Unassembled WGS sequence"/>
</dbReference>
<feature type="transmembrane region" description="Helical" evidence="2">
    <location>
        <begin position="168"/>
        <end position="187"/>
    </location>
</feature>
<dbReference type="InParanoid" id="A0A369K914"/>
<evidence type="ECO:0000256" key="2">
    <source>
        <dbReference type="SAM" id="Phobius"/>
    </source>
</evidence>
<dbReference type="STRING" id="39966.A0A369K914"/>
<feature type="transmembrane region" description="Helical" evidence="2">
    <location>
        <begin position="55"/>
        <end position="78"/>
    </location>
</feature>
<feature type="transmembrane region" description="Helical" evidence="2">
    <location>
        <begin position="125"/>
        <end position="148"/>
    </location>
</feature>
<keyword evidence="2" id="KW-0812">Transmembrane</keyword>
<proteinExistence type="predicted"/>
<name>A0A369K914_HYPMA</name>
<evidence type="ECO:0000313" key="4">
    <source>
        <dbReference type="EMBL" id="RDB29940.1"/>
    </source>
</evidence>
<feature type="transmembrane region" description="Helical" evidence="2">
    <location>
        <begin position="20"/>
        <end position="43"/>
    </location>
</feature>
<keyword evidence="5" id="KW-1185">Reference proteome</keyword>
<evidence type="ECO:0000259" key="3">
    <source>
        <dbReference type="Pfam" id="PF20152"/>
    </source>
</evidence>
<feature type="region of interest" description="Disordered" evidence="1">
    <location>
        <begin position="301"/>
        <end position="347"/>
    </location>
</feature>
<dbReference type="OrthoDB" id="3263055at2759"/>
<feature type="compositionally biased region" description="Basic and acidic residues" evidence="1">
    <location>
        <begin position="317"/>
        <end position="347"/>
    </location>
</feature>
<keyword evidence="2" id="KW-1133">Transmembrane helix</keyword>
<keyword evidence="2" id="KW-0472">Membrane</keyword>
<comment type="caution">
    <text evidence="4">The sequence shown here is derived from an EMBL/GenBank/DDBJ whole genome shotgun (WGS) entry which is preliminary data.</text>
</comment>
<reference evidence="4" key="1">
    <citation type="submission" date="2018-04" db="EMBL/GenBank/DDBJ databases">
        <title>Whole genome sequencing of Hypsizygus marmoreus.</title>
        <authorList>
            <person name="Choi I.-G."/>
            <person name="Min B."/>
            <person name="Kim J.-G."/>
            <person name="Kim S."/>
            <person name="Oh Y.-L."/>
            <person name="Kong W.-S."/>
            <person name="Park H."/>
            <person name="Jeong J."/>
            <person name="Song E.-S."/>
        </authorList>
    </citation>
    <scope>NUCLEOTIDE SEQUENCE [LARGE SCALE GENOMIC DNA]</scope>
    <source>
        <strain evidence="4">51987-8</strain>
    </source>
</reference>
<sequence>MAHYTAIVMADHIHYNMGSMLVGVIVSAVLLGVSFVQTFYYYMSYPKDPWYLKGLVALTVIFDTVHLIFISHTIYHYLVSNYNNPAALDLLIWSVVMEALPTGLTGALVQCFYTTRVWRLSNKNMLLTGFILLIVFGNAGCGTAWVILAIQLKTYTDLLRISPLTNTINALSTTADVLIAATLCLMLHRARTGFKRSDSMINKLMLFVVNTGVLTSLCAIGSLISLIVSPNTLVYASFYFCIGRLYTNSFLATLNARKSITGRVDDVSHMLVSIPPTLLNTHNLSKKSNQNISIRIDTTKEHDHEDIHSNQGHRKSHPEDDLTMELRSERQPSKRRGSMEFDAKIAV</sequence>
<feature type="transmembrane region" description="Helical" evidence="2">
    <location>
        <begin position="234"/>
        <end position="254"/>
    </location>
</feature>
<feature type="transmembrane region" description="Helical" evidence="2">
    <location>
        <begin position="207"/>
        <end position="228"/>
    </location>
</feature>
<evidence type="ECO:0000313" key="5">
    <source>
        <dbReference type="Proteomes" id="UP000076154"/>
    </source>
</evidence>
<gene>
    <name evidence="4" type="ORF">Hypma_013791</name>
</gene>
<evidence type="ECO:0000256" key="1">
    <source>
        <dbReference type="SAM" id="MobiDB-lite"/>
    </source>
</evidence>
<dbReference type="InterPro" id="IPR045339">
    <property type="entry name" value="DUF6534"/>
</dbReference>
<dbReference type="AlphaFoldDB" id="A0A369K914"/>
<protein>
    <recommendedName>
        <fullName evidence="3">DUF6534 domain-containing protein</fullName>
    </recommendedName>
</protein>